<accession>A0A318LUT4</accession>
<protein>
    <submittedName>
        <fullName evidence="1">Protein-L-isoaspartate O-methyltransferase</fullName>
    </submittedName>
</protein>
<dbReference type="PANTHER" id="PTHR31299">
    <property type="entry name" value="ESTERASE, PUTATIVE (AFU_ORTHOLOGUE AFUA_1G05850)-RELATED"/>
    <property type="match status" value="1"/>
</dbReference>
<dbReference type="OrthoDB" id="9810066at2"/>
<dbReference type="Gene3D" id="3.40.1660.10">
    <property type="entry name" value="EreA-like (biosynthetic domain)"/>
    <property type="match status" value="1"/>
</dbReference>
<dbReference type="GO" id="GO:0046677">
    <property type="term" value="P:response to antibiotic"/>
    <property type="evidence" value="ECO:0007669"/>
    <property type="project" value="InterPro"/>
</dbReference>
<organism evidence="1 2">
    <name type="scientific">Prauserella flavalba</name>
    <dbReference type="NCBI Taxonomy" id="1477506"/>
    <lineage>
        <taxon>Bacteria</taxon>
        <taxon>Bacillati</taxon>
        <taxon>Actinomycetota</taxon>
        <taxon>Actinomycetes</taxon>
        <taxon>Pseudonocardiales</taxon>
        <taxon>Pseudonocardiaceae</taxon>
        <taxon>Prauserella</taxon>
    </lineage>
</organism>
<dbReference type="PIRSF" id="PIRSF036794">
    <property type="entry name" value="UCP_erythr_ester"/>
    <property type="match status" value="1"/>
</dbReference>
<reference evidence="1 2" key="1">
    <citation type="submission" date="2016-07" db="EMBL/GenBank/DDBJ databases">
        <title>Draft genome sequence of Prauserella sp. YIM 121212, isolated from alkaline soil.</title>
        <authorList>
            <person name="Ruckert C."/>
            <person name="Albersmeier A."/>
            <person name="Jiang C.-L."/>
            <person name="Jiang Y."/>
            <person name="Kalinowski J."/>
            <person name="Schneider O."/>
            <person name="Winkler A."/>
            <person name="Zotchev S.B."/>
        </authorList>
    </citation>
    <scope>NUCLEOTIDE SEQUENCE [LARGE SCALE GENOMIC DNA]</scope>
    <source>
        <strain evidence="1 2">YIM 121212</strain>
    </source>
</reference>
<comment type="caution">
    <text evidence="1">The sequence shown here is derived from an EMBL/GenBank/DDBJ whole genome shotgun (WGS) entry which is preliminary data.</text>
</comment>
<dbReference type="CDD" id="cd14728">
    <property type="entry name" value="Ere-like"/>
    <property type="match status" value="1"/>
</dbReference>
<proteinExistence type="predicted"/>
<dbReference type="InterPro" id="IPR052036">
    <property type="entry name" value="Hydrolase/PRTase-associated"/>
</dbReference>
<dbReference type="Pfam" id="PF05139">
    <property type="entry name" value="Erythro_esteras"/>
    <property type="match status" value="1"/>
</dbReference>
<gene>
    <name evidence="1" type="ORF">BA062_12060</name>
</gene>
<keyword evidence="2" id="KW-1185">Reference proteome</keyword>
<dbReference type="SUPFAM" id="SSF159501">
    <property type="entry name" value="EreA/ChaN-like"/>
    <property type="match status" value="1"/>
</dbReference>
<evidence type="ECO:0000313" key="2">
    <source>
        <dbReference type="Proteomes" id="UP000247892"/>
    </source>
</evidence>
<evidence type="ECO:0000313" key="1">
    <source>
        <dbReference type="EMBL" id="PXY36167.1"/>
    </source>
</evidence>
<dbReference type="GO" id="GO:0008168">
    <property type="term" value="F:methyltransferase activity"/>
    <property type="evidence" value="ECO:0007669"/>
    <property type="project" value="UniProtKB-KW"/>
</dbReference>
<keyword evidence="1" id="KW-0808">Transferase</keyword>
<dbReference type="Proteomes" id="UP000247892">
    <property type="component" value="Unassembled WGS sequence"/>
</dbReference>
<dbReference type="GO" id="GO:0032259">
    <property type="term" value="P:methylation"/>
    <property type="evidence" value="ECO:0007669"/>
    <property type="project" value="UniProtKB-KW"/>
</dbReference>
<sequence>MARPLTDAGDLDVLLDRVGEARVPWLAEASHGTHEFYAWRAALTERLVAERGFSFVAVEGDWPDCDRVDACVRRLSGAPGDPRAALGTFERWPTWMWANDEVAEFCRWLRAHNAVLPQGERIGFHGLDVYSLWESLRAILVHLREHDPDAVPTALAAYRCFEPYDQDPGAYARATRFVPENCENEVVDLLVRLRERAAADGPERFRAWQHAEVVAEAERYYRAMIGGRLEAWNIRDRHMAATLDRLLAHYGKGSKAVVWAHNTHVGDARATDMAEAGEVNLGQLARERHGSADTVLVGFGSHHGRVVAARAWGAPTEVLPVPPARPGSLEDVLCDAAPEHAAFVFPDGERSPEVLTDELGHRAIGVVYHPERERWGNYVPTVLGERYDAFLWFAETRGVRPLPMSVGDVLEPVERA</sequence>
<dbReference type="InterPro" id="IPR007815">
    <property type="entry name" value="Emycin_Estase"/>
</dbReference>
<keyword evidence="1" id="KW-0489">Methyltransferase</keyword>
<dbReference type="AlphaFoldDB" id="A0A318LUT4"/>
<dbReference type="PANTHER" id="PTHR31299:SF0">
    <property type="entry name" value="ESTERASE, PUTATIVE (AFU_ORTHOLOGUE AFUA_1G05850)-RELATED"/>
    <property type="match status" value="1"/>
</dbReference>
<dbReference type="EMBL" id="MASU01000005">
    <property type="protein sequence ID" value="PXY36167.1"/>
    <property type="molecule type" value="Genomic_DNA"/>
</dbReference>
<dbReference type="Gene3D" id="3.30.1870.10">
    <property type="entry name" value="EreA-like, domain 2"/>
    <property type="match status" value="1"/>
</dbReference>
<name>A0A318LUT4_9PSEU</name>
<dbReference type="InterPro" id="IPR014622">
    <property type="entry name" value="UCP036794_erythomycin"/>
</dbReference>